<dbReference type="RefSeq" id="WP_188391214.1">
    <property type="nucleotide sequence ID" value="NZ_BMEV01000012.1"/>
</dbReference>
<protein>
    <recommendedName>
        <fullName evidence="6 15">Anthranilate synthase component 1</fullName>
        <ecNumber evidence="5 15">4.1.3.27</ecNumber>
    </recommendedName>
</protein>
<dbReference type="InterPro" id="IPR015890">
    <property type="entry name" value="Chorismate_C"/>
</dbReference>
<dbReference type="InterPro" id="IPR019999">
    <property type="entry name" value="Anth_synth_I-like"/>
</dbReference>
<evidence type="ECO:0000256" key="5">
    <source>
        <dbReference type="ARBA" id="ARBA00012266"/>
    </source>
</evidence>
<dbReference type="Pfam" id="PF04715">
    <property type="entry name" value="Anth_synt_I_N"/>
    <property type="match status" value="1"/>
</dbReference>
<dbReference type="UniPathway" id="UPA00035">
    <property type="reaction ID" value="UER00040"/>
</dbReference>
<evidence type="ECO:0000313" key="19">
    <source>
        <dbReference type="Proteomes" id="UP000602050"/>
    </source>
</evidence>
<keyword evidence="7 15" id="KW-0028">Amino-acid biosynthesis</keyword>
<organism evidence="18 19">
    <name type="scientific">Compostibacillus humi</name>
    <dbReference type="NCBI Taxonomy" id="1245525"/>
    <lineage>
        <taxon>Bacteria</taxon>
        <taxon>Bacillati</taxon>
        <taxon>Bacillota</taxon>
        <taxon>Bacilli</taxon>
        <taxon>Bacillales</taxon>
        <taxon>Bacillaceae</taxon>
        <taxon>Compostibacillus</taxon>
    </lineage>
</organism>
<dbReference type="GO" id="GO:0000162">
    <property type="term" value="P:L-tryptophan biosynthetic process"/>
    <property type="evidence" value="ECO:0007669"/>
    <property type="project" value="UniProtKB-UniPathway"/>
</dbReference>
<dbReference type="PANTHER" id="PTHR11236">
    <property type="entry name" value="AMINOBENZOATE/ANTHRANILATE SYNTHASE"/>
    <property type="match status" value="1"/>
</dbReference>
<comment type="similarity">
    <text evidence="3 15">Belongs to the anthranilate synthase component I family.</text>
</comment>
<keyword evidence="9 15" id="KW-0822">Tryptophan biosynthesis</keyword>
<dbReference type="GO" id="GO:0004049">
    <property type="term" value="F:anthranilate synthase activity"/>
    <property type="evidence" value="ECO:0007669"/>
    <property type="project" value="UniProtKB-EC"/>
</dbReference>
<gene>
    <name evidence="15 18" type="primary">trpE</name>
    <name evidence="18" type="ORF">GCM10010978_09330</name>
</gene>
<evidence type="ECO:0000256" key="13">
    <source>
        <dbReference type="ARBA" id="ARBA00025634"/>
    </source>
</evidence>
<dbReference type="InterPro" id="IPR006805">
    <property type="entry name" value="Anth_synth_I_N"/>
</dbReference>
<comment type="catalytic activity">
    <reaction evidence="14 15">
        <text>chorismate + L-glutamine = anthranilate + pyruvate + L-glutamate + H(+)</text>
        <dbReference type="Rhea" id="RHEA:21732"/>
        <dbReference type="ChEBI" id="CHEBI:15361"/>
        <dbReference type="ChEBI" id="CHEBI:15378"/>
        <dbReference type="ChEBI" id="CHEBI:16567"/>
        <dbReference type="ChEBI" id="CHEBI:29748"/>
        <dbReference type="ChEBI" id="CHEBI:29985"/>
        <dbReference type="ChEBI" id="CHEBI:58359"/>
        <dbReference type="EC" id="4.1.3.27"/>
    </reaction>
</comment>
<dbReference type="SUPFAM" id="SSF56322">
    <property type="entry name" value="ADC synthase"/>
    <property type="match status" value="1"/>
</dbReference>
<evidence type="ECO:0000256" key="4">
    <source>
        <dbReference type="ARBA" id="ARBA00011575"/>
    </source>
</evidence>
<comment type="cofactor">
    <cofactor evidence="1 15">
        <name>Mg(2+)</name>
        <dbReference type="ChEBI" id="CHEBI:18420"/>
    </cofactor>
</comment>
<evidence type="ECO:0000256" key="12">
    <source>
        <dbReference type="ARBA" id="ARBA00023239"/>
    </source>
</evidence>
<keyword evidence="11 15" id="KW-0057">Aromatic amino acid biosynthesis</keyword>
<evidence type="ECO:0000259" key="17">
    <source>
        <dbReference type="Pfam" id="PF04715"/>
    </source>
</evidence>
<accession>A0A8J2ZPW5</accession>
<dbReference type="Pfam" id="PF00425">
    <property type="entry name" value="Chorismate_bind"/>
    <property type="match status" value="1"/>
</dbReference>
<dbReference type="Proteomes" id="UP000602050">
    <property type="component" value="Unassembled WGS sequence"/>
</dbReference>
<comment type="function">
    <text evidence="13 15">Part of a heterotetrameric complex that catalyzes the two-step biosynthesis of anthranilate, an intermediate in the biosynthesis of L-tryptophan. In the first step, the glutamine-binding beta subunit (TrpG) of anthranilate synthase (AS) provides the glutamine amidotransferase activity which generates ammonia as a substrate that, along with chorismate, is used in the second step, catalyzed by the large alpha subunit of AS (TrpE) to produce anthranilate. In the absence of TrpG, TrpE can synthesize anthranilate directly from chorismate and high concentrations of ammonia.</text>
</comment>
<proteinExistence type="inferred from homology"/>
<evidence type="ECO:0000256" key="2">
    <source>
        <dbReference type="ARBA" id="ARBA00004873"/>
    </source>
</evidence>
<dbReference type="InterPro" id="IPR005801">
    <property type="entry name" value="ADC_synthase"/>
</dbReference>
<dbReference type="InterPro" id="IPR005256">
    <property type="entry name" value="Anth_synth_I_PabB"/>
</dbReference>
<name>A0A8J2ZPW5_9BACI</name>
<feature type="domain" description="Anthranilate synthase component I N-terminal" evidence="17">
    <location>
        <begin position="14"/>
        <end position="149"/>
    </location>
</feature>
<evidence type="ECO:0000256" key="11">
    <source>
        <dbReference type="ARBA" id="ARBA00023141"/>
    </source>
</evidence>
<dbReference type="AlphaFoldDB" id="A0A8J2ZPW5"/>
<evidence type="ECO:0000256" key="15">
    <source>
        <dbReference type="RuleBase" id="RU364045"/>
    </source>
</evidence>
<sequence length="465" mass="52982">MCMYKLAELPANKLTPAEIYLKLSGRKKFLLESTFGHEKKGTYSFIGMNPYQEIIGTGSRTIVMDRCTNTKLTVQEPPLEFIKNHFPAADISLPFPFYGGGIGYIGYDAIRQYENIGEPLPDDLEMPDVHFMLYENTIIVDHRKNKIYIVAVNIHGKPEEELDRELLYLQKAIEKPIALPSDKQADFRFQAETAREDFIEKVQQIQRLIQNGEARQVVLSQRFIAEVNGCPFSYYQQLRKKNPSPYMFYIDFDDYILLGSSPESLIRVEGKRVTTNPIAGTRPRGKTIQEDEQLTRELLQNPKELAEHRMLVDLSKEDLRKVCERESISVPTNMAIEKYEHVMHIVSEVQGILRPDCSGFDALLSCFPAGTVSGSPRHKAMTIINQYEEKKRGVYAGGIGYINYQHDMNFAIAIRSLVIKQNKAYLQAGAGIVLESDPEREYFETLNKAKSLTEKVTGLSLTTQN</sequence>
<keyword evidence="19" id="KW-1185">Reference proteome</keyword>
<evidence type="ECO:0000256" key="3">
    <source>
        <dbReference type="ARBA" id="ARBA00009562"/>
    </source>
</evidence>
<reference evidence="18" key="1">
    <citation type="journal article" date="2014" name="Int. J. Syst. Evol. Microbiol.">
        <title>Complete genome sequence of Corynebacterium casei LMG S-19264T (=DSM 44701T), isolated from a smear-ripened cheese.</title>
        <authorList>
            <consortium name="US DOE Joint Genome Institute (JGI-PGF)"/>
            <person name="Walter F."/>
            <person name="Albersmeier A."/>
            <person name="Kalinowski J."/>
            <person name="Ruckert C."/>
        </authorList>
    </citation>
    <scope>NUCLEOTIDE SEQUENCE</scope>
    <source>
        <strain evidence="18">CGMCC 1.12360</strain>
    </source>
</reference>
<reference evidence="18" key="2">
    <citation type="submission" date="2020-09" db="EMBL/GenBank/DDBJ databases">
        <authorList>
            <person name="Sun Q."/>
            <person name="Zhou Y."/>
        </authorList>
    </citation>
    <scope>NUCLEOTIDE SEQUENCE</scope>
    <source>
        <strain evidence="18">CGMCC 1.12360</strain>
    </source>
</reference>
<evidence type="ECO:0000256" key="8">
    <source>
        <dbReference type="ARBA" id="ARBA00022723"/>
    </source>
</evidence>
<evidence type="ECO:0000313" key="18">
    <source>
        <dbReference type="EMBL" id="GGH72430.1"/>
    </source>
</evidence>
<evidence type="ECO:0000256" key="6">
    <source>
        <dbReference type="ARBA" id="ARBA00020653"/>
    </source>
</evidence>
<dbReference type="GO" id="GO:0046872">
    <property type="term" value="F:metal ion binding"/>
    <property type="evidence" value="ECO:0007669"/>
    <property type="project" value="UniProtKB-KW"/>
</dbReference>
<evidence type="ECO:0000256" key="1">
    <source>
        <dbReference type="ARBA" id="ARBA00001946"/>
    </source>
</evidence>
<comment type="subunit">
    <text evidence="4 15">Heterotetramer consisting of two non-identical subunits: a beta subunit (TrpG) and a large alpha subunit (TrpE).</text>
</comment>
<dbReference type="Gene3D" id="3.60.120.10">
    <property type="entry name" value="Anthranilate synthase"/>
    <property type="match status" value="1"/>
</dbReference>
<keyword evidence="12 15" id="KW-0456">Lyase</keyword>
<evidence type="ECO:0000256" key="7">
    <source>
        <dbReference type="ARBA" id="ARBA00022605"/>
    </source>
</evidence>
<evidence type="ECO:0000256" key="9">
    <source>
        <dbReference type="ARBA" id="ARBA00022822"/>
    </source>
</evidence>
<evidence type="ECO:0000259" key="16">
    <source>
        <dbReference type="Pfam" id="PF00425"/>
    </source>
</evidence>
<feature type="domain" description="Chorismate-utilising enzyme C-terminal" evidence="16">
    <location>
        <begin position="195"/>
        <end position="448"/>
    </location>
</feature>
<dbReference type="NCBIfam" id="TIGR00564">
    <property type="entry name" value="trpE_most"/>
    <property type="match status" value="1"/>
</dbReference>
<keyword evidence="8 15" id="KW-0479">Metal-binding</keyword>
<comment type="pathway">
    <text evidence="2 15">Amino-acid biosynthesis; L-tryptophan biosynthesis; L-tryptophan from chorismate: step 1/5.</text>
</comment>
<evidence type="ECO:0000256" key="14">
    <source>
        <dbReference type="ARBA" id="ARBA00047683"/>
    </source>
</evidence>
<dbReference type="EC" id="4.1.3.27" evidence="5 15"/>
<dbReference type="EMBL" id="BMEV01000012">
    <property type="protein sequence ID" value="GGH72430.1"/>
    <property type="molecule type" value="Genomic_DNA"/>
</dbReference>
<dbReference type="PANTHER" id="PTHR11236:SF48">
    <property type="entry name" value="ISOCHORISMATE SYNTHASE MENF"/>
    <property type="match status" value="1"/>
</dbReference>
<comment type="caution">
    <text evidence="18">The sequence shown here is derived from an EMBL/GenBank/DDBJ whole genome shotgun (WGS) entry which is preliminary data.</text>
</comment>
<evidence type="ECO:0000256" key="10">
    <source>
        <dbReference type="ARBA" id="ARBA00022842"/>
    </source>
</evidence>
<keyword evidence="10 15" id="KW-0460">Magnesium</keyword>
<dbReference type="PRINTS" id="PR00095">
    <property type="entry name" value="ANTSNTHASEI"/>
</dbReference>